<organism evidence="1 2">
    <name type="scientific">Schistosoma margrebowiei</name>
    <dbReference type="NCBI Taxonomy" id="48269"/>
    <lineage>
        <taxon>Eukaryota</taxon>
        <taxon>Metazoa</taxon>
        <taxon>Spiralia</taxon>
        <taxon>Lophotrochozoa</taxon>
        <taxon>Platyhelminthes</taxon>
        <taxon>Trematoda</taxon>
        <taxon>Digenea</taxon>
        <taxon>Strigeidida</taxon>
        <taxon>Schistosomatoidea</taxon>
        <taxon>Schistosomatidae</taxon>
        <taxon>Schistosoma</taxon>
    </lineage>
</organism>
<dbReference type="InterPro" id="IPR018289">
    <property type="entry name" value="MULE_transposase_dom"/>
</dbReference>
<keyword evidence="2" id="KW-1185">Reference proteome</keyword>
<dbReference type="EMBL" id="UZAI01020504">
    <property type="protein sequence ID" value="VDP51816.1"/>
    <property type="molecule type" value="Genomic_DNA"/>
</dbReference>
<accession>A0A183N8E8</accession>
<protein>
    <submittedName>
        <fullName evidence="1">Uncharacterized protein</fullName>
    </submittedName>
</protein>
<evidence type="ECO:0000313" key="2">
    <source>
        <dbReference type="Proteomes" id="UP000277204"/>
    </source>
</evidence>
<sequence length="129" mass="14681">MSLVGLYKYEIDEENCCRYFLFATADQMNLTMRFLSFVSFDGTYKTNNEDSYLYQVVALDMNLVVIPVCTAFIGHETSALLTRLQSFFRRSINNRKLVGNVTDESSVMAATITQVYPNSPHFLSCTPQS</sequence>
<reference evidence="1 2" key="1">
    <citation type="submission" date="2018-11" db="EMBL/GenBank/DDBJ databases">
        <authorList>
            <consortium name="Pathogen Informatics"/>
        </authorList>
    </citation>
    <scope>NUCLEOTIDE SEQUENCE [LARGE SCALE GENOMIC DNA]</scope>
    <source>
        <strain evidence="1 2">Zambia</strain>
    </source>
</reference>
<gene>
    <name evidence="1" type="ORF">SMRZ_LOCUS24573</name>
</gene>
<dbReference type="Proteomes" id="UP000277204">
    <property type="component" value="Unassembled WGS sequence"/>
</dbReference>
<evidence type="ECO:0000313" key="1">
    <source>
        <dbReference type="EMBL" id="VDP51816.1"/>
    </source>
</evidence>
<name>A0A183N8E8_9TREM</name>
<dbReference type="Pfam" id="PF10551">
    <property type="entry name" value="MULE"/>
    <property type="match status" value="1"/>
</dbReference>
<dbReference type="AlphaFoldDB" id="A0A183N8E8"/>
<proteinExistence type="predicted"/>